<dbReference type="GO" id="GO:0005730">
    <property type="term" value="C:nucleolus"/>
    <property type="evidence" value="ECO:0007669"/>
    <property type="project" value="UniProtKB-SubCell"/>
</dbReference>
<dbReference type="GO" id="GO:0016075">
    <property type="term" value="P:rRNA catabolic process"/>
    <property type="evidence" value="ECO:0007669"/>
    <property type="project" value="EnsemblFungi"/>
</dbReference>
<dbReference type="Pfam" id="PF03725">
    <property type="entry name" value="RNase_PH_C"/>
    <property type="match status" value="1"/>
</dbReference>
<keyword evidence="5" id="KW-0271">Exosome</keyword>
<dbReference type="EMBL" id="MVBO01000011">
    <property type="protein sequence ID" value="OZJ05691.1"/>
    <property type="molecule type" value="Genomic_DNA"/>
</dbReference>
<dbReference type="PANTHER" id="PTHR11953:SF0">
    <property type="entry name" value="EXOSOME COMPLEX COMPONENT RRP41"/>
    <property type="match status" value="1"/>
</dbReference>
<dbReference type="GO" id="GO:0070478">
    <property type="term" value="P:nuclear-transcribed mRNA catabolic process, 3'-5' exonucleolytic nonsense-mediated decay"/>
    <property type="evidence" value="ECO:0007669"/>
    <property type="project" value="EnsemblFungi"/>
</dbReference>
<dbReference type="GO" id="GO:0003723">
    <property type="term" value="F:RNA binding"/>
    <property type="evidence" value="ECO:0007669"/>
    <property type="project" value="TreeGrafter"/>
</dbReference>
<comment type="caution">
    <text evidence="10">The sequence shown here is derived from an EMBL/GenBank/DDBJ whole genome shotgun (WGS) entry which is preliminary data.</text>
</comment>
<keyword evidence="4" id="KW-0963">Cytoplasm</keyword>
<accession>A0A261Y513</accession>
<dbReference type="GO" id="GO:0034473">
    <property type="term" value="P:U1 snRNA 3'-end processing"/>
    <property type="evidence" value="ECO:0007669"/>
    <property type="project" value="EnsemblFungi"/>
</dbReference>
<dbReference type="InterPro" id="IPR015847">
    <property type="entry name" value="ExoRNase_PH_dom2"/>
</dbReference>
<gene>
    <name evidence="10" type="ORF">BZG36_01419</name>
</gene>
<evidence type="ECO:0000313" key="10">
    <source>
        <dbReference type="EMBL" id="OZJ05691.1"/>
    </source>
</evidence>
<evidence type="ECO:0000259" key="9">
    <source>
        <dbReference type="Pfam" id="PF03725"/>
    </source>
</evidence>
<evidence type="ECO:0000256" key="1">
    <source>
        <dbReference type="ARBA" id="ARBA00004496"/>
    </source>
</evidence>
<sequence>MSRLELISPEGLRIDGRRPNELRKLTAKVNVLSQADGSAYLEQGNTKVLAAVYGPGEPRQRSKVVHDRSFISVEFNIAPFSAGERRKRTKGDKRSLELAYTIKETFEAVVITTQFPRSQINIYLQVLQADGGTLPACINASTLALVNAGIPMLDYVCACSAGSIEKTPILDINYVEESSDSPDVTVAYLPKVGKVALLQMEARLHIDVFEKVVALGTDGCIEMRSKLDTVIRQGMQQLVNQLEQ</sequence>
<dbReference type="GO" id="GO:0000176">
    <property type="term" value="C:nuclear exosome (RNase complex)"/>
    <property type="evidence" value="ECO:0007669"/>
    <property type="project" value="EnsemblFungi"/>
</dbReference>
<proteinExistence type="inferred from homology"/>
<dbReference type="InterPro" id="IPR001247">
    <property type="entry name" value="ExoRNase_PH_dom1"/>
</dbReference>
<dbReference type="InterPro" id="IPR036345">
    <property type="entry name" value="ExoRNase_PH_dom2_sf"/>
</dbReference>
<dbReference type="GO" id="GO:0071039">
    <property type="term" value="P:nuclear polyadenylation-dependent CUT catabolic process"/>
    <property type="evidence" value="ECO:0007669"/>
    <property type="project" value="EnsemblFungi"/>
</dbReference>
<dbReference type="SUPFAM" id="SSF55666">
    <property type="entry name" value="Ribonuclease PH domain 2-like"/>
    <property type="match status" value="1"/>
</dbReference>
<dbReference type="GO" id="GO:0071031">
    <property type="term" value="P:nuclear mRNA surveillance of mRNA 3'-end processing"/>
    <property type="evidence" value="ECO:0007669"/>
    <property type="project" value="EnsemblFungi"/>
</dbReference>
<dbReference type="GO" id="GO:0000467">
    <property type="term" value="P:exonucleolytic trimming to generate mature 3'-end of 5.8S rRNA from tricistronic rRNA transcript (SSU-rRNA, 5.8S rRNA, LSU-rRNA)"/>
    <property type="evidence" value="ECO:0007669"/>
    <property type="project" value="EnsemblFungi"/>
</dbReference>
<dbReference type="InterPro" id="IPR027408">
    <property type="entry name" value="PNPase/RNase_PH_dom_sf"/>
</dbReference>
<evidence type="ECO:0000256" key="5">
    <source>
        <dbReference type="ARBA" id="ARBA00022835"/>
    </source>
</evidence>
<dbReference type="Gene3D" id="3.30.230.70">
    <property type="entry name" value="GHMP Kinase, N-terminal domain"/>
    <property type="match status" value="1"/>
</dbReference>
<evidence type="ECO:0000256" key="2">
    <source>
        <dbReference type="ARBA" id="ARBA00004604"/>
    </source>
</evidence>
<comment type="subunit">
    <text evidence="6">Component of the RNA exosome complex. Specifically part of the catalytically inactive RNA exosome core complex (Exo-9) which may associate with the catalytic subunits RRP6 and DIS3 in cytoplasmic- and nuclear-specific RNA exosome complex forms. Exo-9 is formed by a hexameric base ring of RNase PH domain-containing subunits and a cap ring consisting of CSL4, RRP4 and RRP40.</text>
</comment>
<dbReference type="InterPro" id="IPR050080">
    <property type="entry name" value="RNase_PH"/>
</dbReference>
<dbReference type="Pfam" id="PF01138">
    <property type="entry name" value="RNase_PH"/>
    <property type="match status" value="1"/>
</dbReference>
<reference evidence="10 11" key="1">
    <citation type="journal article" date="2017" name="Mycologia">
        <title>Bifiguratus adelaidae, gen. et sp. nov., a new member of Mucoromycotina in endophytic and soil-dwelling habitats.</title>
        <authorList>
            <person name="Torres-Cruz T.J."/>
            <person name="Billingsley Tobias T.L."/>
            <person name="Almatruk M."/>
            <person name="Hesse C."/>
            <person name="Kuske C.R."/>
            <person name="Desiro A."/>
            <person name="Benucci G.M."/>
            <person name="Bonito G."/>
            <person name="Stajich J.E."/>
            <person name="Dunlap C."/>
            <person name="Arnold A.E."/>
            <person name="Porras-Alfaro A."/>
        </authorList>
    </citation>
    <scope>NUCLEOTIDE SEQUENCE [LARGE SCALE GENOMIC DNA]</scope>
    <source>
        <strain evidence="10 11">AZ0501</strain>
    </source>
</reference>
<evidence type="ECO:0000256" key="6">
    <source>
        <dbReference type="ARBA" id="ARBA00063066"/>
    </source>
</evidence>
<dbReference type="GO" id="GO:0071038">
    <property type="term" value="P:TRAMP-dependent tRNA surveillance pathway"/>
    <property type="evidence" value="ECO:0007669"/>
    <property type="project" value="EnsemblFungi"/>
</dbReference>
<dbReference type="GO" id="GO:0000785">
    <property type="term" value="C:chromatin"/>
    <property type="evidence" value="ECO:0007669"/>
    <property type="project" value="EnsemblFungi"/>
</dbReference>
<dbReference type="Proteomes" id="UP000242875">
    <property type="component" value="Unassembled WGS sequence"/>
</dbReference>
<evidence type="ECO:0000256" key="3">
    <source>
        <dbReference type="ARBA" id="ARBA00006678"/>
    </source>
</evidence>
<dbReference type="GO" id="GO:0000177">
    <property type="term" value="C:cytoplasmic exosome (RNase complex)"/>
    <property type="evidence" value="ECO:0007669"/>
    <property type="project" value="EnsemblFungi"/>
</dbReference>
<dbReference type="GO" id="GO:0034475">
    <property type="term" value="P:U4 snRNA 3'-end processing"/>
    <property type="evidence" value="ECO:0007669"/>
    <property type="project" value="EnsemblFungi"/>
</dbReference>
<dbReference type="OrthoDB" id="437922at2759"/>
<comment type="similarity">
    <text evidence="3">Belongs to the RNase PH family.</text>
</comment>
<evidence type="ECO:0000259" key="8">
    <source>
        <dbReference type="Pfam" id="PF01138"/>
    </source>
</evidence>
<dbReference type="InterPro" id="IPR020568">
    <property type="entry name" value="Ribosomal_Su5_D2-typ_SF"/>
</dbReference>
<protein>
    <recommendedName>
        <fullName evidence="7">Ribosomal RNA-processing protein 41</fullName>
    </recommendedName>
</protein>
<dbReference type="GO" id="GO:0034476">
    <property type="term" value="P:U5 snRNA 3'-end processing"/>
    <property type="evidence" value="ECO:0007669"/>
    <property type="project" value="EnsemblFungi"/>
</dbReference>
<dbReference type="CDD" id="cd11370">
    <property type="entry name" value="RNase_PH_RRP41"/>
    <property type="match status" value="1"/>
</dbReference>
<feature type="domain" description="Exoribonuclease phosphorolytic" evidence="9">
    <location>
        <begin position="154"/>
        <end position="218"/>
    </location>
</feature>
<dbReference type="GO" id="GO:0071051">
    <property type="term" value="P:poly(A)-dependent snoRNA 3'-end processing"/>
    <property type="evidence" value="ECO:0007669"/>
    <property type="project" value="EnsemblFungi"/>
</dbReference>
<dbReference type="FunFam" id="3.30.230.70:FF:000004">
    <property type="entry name" value="Exosome complex component Rrp41"/>
    <property type="match status" value="1"/>
</dbReference>
<dbReference type="SUPFAM" id="SSF54211">
    <property type="entry name" value="Ribosomal protein S5 domain 2-like"/>
    <property type="match status" value="1"/>
</dbReference>
<dbReference type="GO" id="GO:0030847">
    <property type="term" value="P:termination of RNA polymerase II transcription, exosome-dependent"/>
    <property type="evidence" value="ECO:0007669"/>
    <property type="project" value="EnsemblFungi"/>
</dbReference>
<evidence type="ECO:0000256" key="4">
    <source>
        <dbReference type="ARBA" id="ARBA00022490"/>
    </source>
</evidence>
<keyword evidence="11" id="KW-1185">Reference proteome</keyword>
<feature type="domain" description="Exoribonuclease phosphorolytic" evidence="8">
    <location>
        <begin position="21"/>
        <end position="151"/>
    </location>
</feature>
<evidence type="ECO:0000313" key="11">
    <source>
        <dbReference type="Proteomes" id="UP000242875"/>
    </source>
</evidence>
<organism evidence="10 11">
    <name type="scientific">Bifiguratus adelaidae</name>
    <dbReference type="NCBI Taxonomy" id="1938954"/>
    <lineage>
        <taxon>Eukaryota</taxon>
        <taxon>Fungi</taxon>
        <taxon>Fungi incertae sedis</taxon>
        <taxon>Mucoromycota</taxon>
        <taxon>Mucoromycotina</taxon>
        <taxon>Endogonomycetes</taxon>
        <taxon>Endogonales</taxon>
        <taxon>Endogonales incertae sedis</taxon>
        <taxon>Bifiguratus</taxon>
    </lineage>
</organism>
<dbReference type="PANTHER" id="PTHR11953">
    <property type="entry name" value="EXOSOME COMPLEX COMPONENT"/>
    <property type="match status" value="1"/>
</dbReference>
<name>A0A261Y513_9FUNG</name>
<dbReference type="AlphaFoldDB" id="A0A261Y513"/>
<evidence type="ECO:0000256" key="7">
    <source>
        <dbReference type="ARBA" id="ARBA00077929"/>
    </source>
</evidence>
<comment type="subcellular location">
    <subcellularLocation>
        <location evidence="1">Cytoplasm</location>
    </subcellularLocation>
    <subcellularLocation>
        <location evidence="2">Nucleus</location>
        <location evidence="2">Nucleolus</location>
    </subcellularLocation>
</comment>